<evidence type="ECO:0000256" key="1">
    <source>
        <dbReference type="ARBA" id="ARBA00001668"/>
    </source>
</evidence>
<dbReference type="Pfam" id="PF01149">
    <property type="entry name" value="Fapy_DNA_glyco"/>
    <property type="match status" value="1"/>
</dbReference>
<evidence type="ECO:0000256" key="8">
    <source>
        <dbReference type="ARBA" id="ARBA00022833"/>
    </source>
</evidence>
<dbReference type="GO" id="GO:0008270">
    <property type="term" value="F:zinc ion binding"/>
    <property type="evidence" value="ECO:0007669"/>
    <property type="project" value="UniProtKB-KW"/>
</dbReference>
<dbReference type="SUPFAM" id="SSF57716">
    <property type="entry name" value="Glucocorticoid receptor-like (DNA-binding domain)"/>
    <property type="match status" value="1"/>
</dbReference>
<evidence type="ECO:0000256" key="10">
    <source>
        <dbReference type="ARBA" id="ARBA00023204"/>
    </source>
</evidence>
<dbReference type="SMART" id="SM01232">
    <property type="entry name" value="H2TH"/>
    <property type="match status" value="1"/>
</dbReference>
<evidence type="ECO:0000313" key="18">
    <source>
        <dbReference type="Proteomes" id="UP001139971"/>
    </source>
</evidence>
<keyword evidence="9" id="KW-0238">DNA-binding</keyword>
<dbReference type="GO" id="GO:0034039">
    <property type="term" value="F:8-oxo-7,8-dihydroguanine DNA N-glycosylase activity"/>
    <property type="evidence" value="ECO:0007669"/>
    <property type="project" value="TreeGrafter"/>
</dbReference>
<comment type="catalytic activity">
    <reaction evidence="1">
        <text>Hydrolysis of DNA containing ring-opened 7-methylguanine residues, releasing 2,6-diamino-4-hydroxy-5-(N-methyl)formamidopyrimidine.</text>
        <dbReference type="EC" id="3.2.2.23"/>
    </reaction>
</comment>
<name>A0A9X3YN95_9GAMM</name>
<evidence type="ECO:0000256" key="3">
    <source>
        <dbReference type="ARBA" id="ARBA00009409"/>
    </source>
</evidence>
<evidence type="ECO:0000256" key="6">
    <source>
        <dbReference type="ARBA" id="ARBA00022771"/>
    </source>
</evidence>
<keyword evidence="12" id="KW-0511">Multifunctional enzyme</keyword>
<dbReference type="PROSITE" id="PS51068">
    <property type="entry name" value="FPG_CAT"/>
    <property type="match status" value="1"/>
</dbReference>
<dbReference type="PANTHER" id="PTHR22993:SF9">
    <property type="entry name" value="FORMAMIDOPYRIMIDINE-DNA GLYCOSYLASE"/>
    <property type="match status" value="1"/>
</dbReference>
<dbReference type="InterPro" id="IPR012319">
    <property type="entry name" value="FPG_cat"/>
</dbReference>
<keyword evidence="13" id="KW-0326">Glycosidase</keyword>
<dbReference type="InterPro" id="IPR015886">
    <property type="entry name" value="H2TH_FPG"/>
</dbReference>
<dbReference type="SUPFAM" id="SSF46946">
    <property type="entry name" value="S13-like H2TH domain"/>
    <property type="match status" value="1"/>
</dbReference>
<dbReference type="Gene3D" id="1.10.8.50">
    <property type="match status" value="1"/>
</dbReference>
<evidence type="ECO:0008006" key="19">
    <source>
        <dbReference type="Google" id="ProtNLM"/>
    </source>
</evidence>
<dbReference type="GO" id="GO:0003684">
    <property type="term" value="F:damaged DNA binding"/>
    <property type="evidence" value="ECO:0007669"/>
    <property type="project" value="InterPro"/>
</dbReference>
<dbReference type="RefSeq" id="WP_263541448.1">
    <property type="nucleotide sequence ID" value="NZ_JAOVZO020000018.1"/>
</dbReference>
<feature type="domain" description="FPG-type" evidence="15">
    <location>
        <begin position="234"/>
        <end position="268"/>
    </location>
</feature>
<keyword evidence="10" id="KW-0234">DNA repair</keyword>
<feature type="domain" description="Formamidopyrimidine-DNA glycosylase catalytic" evidence="16">
    <location>
        <begin position="2"/>
        <end position="166"/>
    </location>
</feature>
<keyword evidence="18" id="KW-1185">Reference proteome</keyword>
<evidence type="ECO:0000259" key="15">
    <source>
        <dbReference type="PROSITE" id="PS51066"/>
    </source>
</evidence>
<accession>A0A9X3YN95</accession>
<evidence type="ECO:0000259" key="16">
    <source>
        <dbReference type="PROSITE" id="PS51068"/>
    </source>
</evidence>
<comment type="similarity">
    <text evidence="3">Belongs to the FPG family.</text>
</comment>
<dbReference type="CDD" id="cd08973">
    <property type="entry name" value="BaFpgNei_N_1"/>
    <property type="match status" value="1"/>
</dbReference>
<keyword evidence="6 14" id="KW-0863">Zinc-finger</keyword>
<evidence type="ECO:0000256" key="13">
    <source>
        <dbReference type="ARBA" id="ARBA00023295"/>
    </source>
</evidence>
<organism evidence="17 18">
    <name type="scientific">Tahibacter soli</name>
    <dbReference type="NCBI Taxonomy" id="2983605"/>
    <lineage>
        <taxon>Bacteria</taxon>
        <taxon>Pseudomonadati</taxon>
        <taxon>Pseudomonadota</taxon>
        <taxon>Gammaproteobacteria</taxon>
        <taxon>Lysobacterales</taxon>
        <taxon>Rhodanobacteraceae</taxon>
        <taxon>Tahibacter</taxon>
    </lineage>
</organism>
<evidence type="ECO:0000313" key="17">
    <source>
        <dbReference type="EMBL" id="MDC8013801.1"/>
    </source>
</evidence>
<reference evidence="17" key="1">
    <citation type="submission" date="2023-02" db="EMBL/GenBank/DDBJ databases">
        <title>Tahibacter soli sp. nov. isolated from soil.</title>
        <authorList>
            <person name="Baek J.H."/>
            <person name="Lee J.K."/>
            <person name="Choi D.G."/>
            <person name="Jeon C.O."/>
        </authorList>
    </citation>
    <scope>NUCLEOTIDE SEQUENCE</scope>
    <source>
        <strain evidence="17">BL</strain>
    </source>
</reference>
<keyword evidence="4" id="KW-0479">Metal-binding</keyword>
<dbReference type="SUPFAM" id="SSF81624">
    <property type="entry name" value="N-terminal domain of MutM-like DNA repair proteins"/>
    <property type="match status" value="1"/>
</dbReference>
<comment type="cofactor">
    <cofactor evidence="2">
        <name>Zn(2+)</name>
        <dbReference type="ChEBI" id="CHEBI:29105"/>
    </cofactor>
</comment>
<gene>
    <name evidence="17" type="ORF">OD750_014760</name>
</gene>
<dbReference type="InterPro" id="IPR035937">
    <property type="entry name" value="FPG_N"/>
</dbReference>
<keyword evidence="5" id="KW-0227">DNA damage</keyword>
<evidence type="ECO:0000256" key="12">
    <source>
        <dbReference type="ARBA" id="ARBA00023268"/>
    </source>
</evidence>
<dbReference type="InterPro" id="IPR010979">
    <property type="entry name" value="Ribosomal_uS13-like_H2TH"/>
</dbReference>
<evidence type="ECO:0000256" key="14">
    <source>
        <dbReference type="PROSITE-ProRule" id="PRU00391"/>
    </source>
</evidence>
<evidence type="ECO:0000256" key="11">
    <source>
        <dbReference type="ARBA" id="ARBA00023239"/>
    </source>
</evidence>
<dbReference type="Proteomes" id="UP001139971">
    <property type="component" value="Unassembled WGS sequence"/>
</dbReference>
<evidence type="ECO:0000256" key="2">
    <source>
        <dbReference type="ARBA" id="ARBA00001947"/>
    </source>
</evidence>
<dbReference type="GO" id="GO:0006284">
    <property type="term" value="P:base-excision repair"/>
    <property type="evidence" value="ECO:0007669"/>
    <property type="project" value="InterPro"/>
</dbReference>
<evidence type="ECO:0000256" key="4">
    <source>
        <dbReference type="ARBA" id="ARBA00022723"/>
    </source>
</evidence>
<dbReference type="EMBL" id="JAOVZO020000018">
    <property type="protein sequence ID" value="MDC8013801.1"/>
    <property type="molecule type" value="Genomic_DNA"/>
</dbReference>
<proteinExistence type="inferred from homology"/>
<dbReference type="AlphaFoldDB" id="A0A9X3YN95"/>
<comment type="caution">
    <text evidence="17">The sequence shown here is derived from an EMBL/GenBank/DDBJ whole genome shotgun (WGS) entry which is preliminary data.</text>
</comment>
<dbReference type="InterPro" id="IPR010663">
    <property type="entry name" value="Znf_FPG/IleRS"/>
</dbReference>
<dbReference type="Gene3D" id="3.20.190.10">
    <property type="entry name" value="MutM-like, N-terminal"/>
    <property type="match status" value="1"/>
</dbReference>
<dbReference type="GO" id="GO:0003906">
    <property type="term" value="F:DNA-(apurinic or apyrimidinic site) endonuclease activity"/>
    <property type="evidence" value="ECO:0007669"/>
    <property type="project" value="InterPro"/>
</dbReference>
<dbReference type="PROSITE" id="PS51066">
    <property type="entry name" value="ZF_FPG_2"/>
    <property type="match status" value="1"/>
</dbReference>
<sequence length="294" mass="32150">MPELPDIVVYVEHLERRIVGRALRKVLLANPFVLRTVDPPIGDAAGREVTGVRRLGKRIVLALSGERFLVIHLMIAGRLRWRDAGGKAPGKIALASFEFDRGTLFLTEAGSKRRASLHYVAGEAALAALDPGGVDVFAIDAVAFAQRLAQGNHTIKRALTDPRLFSGIGNSYSDEILHRARLSPFALGAKLAPADAERLYEATKQVLAEWTTRLRDDAAEAFPEKVTAFHDAMAVHGRYGKPCPVCGAPVQRIVYAENEANYCARCQTGGKVLADRALSRLLHDSWPKDIDQLL</sequence>
<protein>
    <recommendedName>
        <fullName evidence="19">DNA-(apurinic or apyrimidinic site) lyase</fullName>
    </recommendedName>
</protein>
<dbReference type="Pfam" id="PF06831">
    <property type="entry name" value="H2TH"/>
    <property type="match status" value="1"/>
</dbReference>
<dbReference type="PANTHER" id="PTHR22993">
    <property type="entry name" value="FORMAMIDOPYRIMIDINE-DNA GLYCOSYLASE"/>
    <property type="match status" value="1"/>
</dbReference>
<dbReference type="Pfam" id="PF06827">
    <property type="entry name" value="zf-FPG_IleRS"/>
    <property type="match status" value="1"/>
</dbReference>
<dbReference type="InterPro" id="IPR000214">
    <property type="entry name" value="Znf_DNA_glyclase/AP_lyase"/>
</dbReference>
<evidence type="ECO:0000256" key="9">
    <source>
        <dbReference type="ARBA" id="ARBA00023125"/>
    </source>
</evidence>
<keyword evidence="7" id="KW-0378">Hydrolase</keyword>
<evidence type="ECO:0000256" key="7">
    <source>
        <dbReference type="ARBA" id="ARBA00022801"/>
    </source>
</evidence>
<dbReference type="GO" id="GO:0016829">
    <property type="term" value="F:lyase activity"/>
    <property type="evidence" value="ECO:0007669"/>
    <property type="project" value="UniProtKB-KW"/>
</dbReference>
<keyword evidence="8" id="KW-0862">Zinc</keyword>
<dbReference type="SMART" id="SM00898">
    <property type="entry name" value="Fapy_DNA_glyco"/>
    <property type="match status" value="1"/>
</dbReference>
<evidence type="ECO:0000256" key="5">
    <source>
        <dbReference type="ARBA" id="ARBA00022763"/>
    </source>
</evidence>
<keyword evidence="11" id="KW-0456">Lyase</keyword>